<dbReference type="Proteomes" id="UP001596317">
    <property type="component" value="Unassembled WGS sequence"/>
</dbReference>
<name>A0ABW1ZEG8_9DEIO</name>
<dbReference type="RefSeq" id="WP_380053791.1">
    <property type="nucleotide sequence ID" value="NZ_JBHSWB010000001.1"/>
</dbReference>
<feature type="chain" id="PRO_5045614599" evidence="1">
    <location>
        <begin position="23"/>
        <end position="132"/>
    </location>
</feature>
<reference evidence="3" key="1">
    <citation type="journal article" date="2019" name="Int. J. Syst. Evol. Microbiol.">
        <title>The Global Catalogue of Microorganisms (GCM) 10K type strain sequencing project: providing services to taxonomists for standard genome sequencing and annotation.</title>
        <authorList>
            <consortium name="The Broad Institute Genomics Platform"/>
            <consortium name="The Broad Institute Genome Sequencing Center for Infectious Disease"/>
            <person name="Wu L."/>
            <person name="Ma J."/>
        </authorList>
    </citation>
    <scope>NUCLEOTIDE SEQUENCE [LARGE SCALE GENOMIC DNA]</scope>
    <source>
        <strain evidence="3">CCUG 63830</strain>
    </source>
</reference>
<dbReference type="EMBL" id="JBHSWB010000001">
    <property type="protein sequence ID" value="MFC6659251.1"/>
    <property type="molecule type" value="Genomic_DNA"/>
</dbReference>
<organism evidence="2 3">
    <name type="scientific">Deinococcus multiflagellatus</name>
    <dbReference type="NCBI Taxonomy" id="1656887"/>
    <lineage>
        <taxon>Bacteria</taxon>
        <taxon>Thermotogati</taxon>
        <taxon>Deinococcota</taxon>
        <taxon>Deinococci</taxon>
        <taxon>Deinococcales</taxon>
        <taxon>Deinococcaceae</taxon>
        <taxon>Deinococcus</taxon>
    </lineage>
</organism>
<dbReference type="PANTHER" id="PTHR38075">
    <property type="entry name" value="DUF4139 DOMAIN-CONTAINING PROTEIN"/>
    <property type="match status" value="1"/>
</dbReference>
<accession>A0ABW1ZEG8</accession>
<evidence type="ECO:0000313" key="3">
    <source>
        <dbReference type="Proteomes" id="UP001596317"/>
    </source>
</evidence>
<evidence type="ECO:0000313" key="2">
    <source>
        <dbReference type="EMBL" id="MFC6659251.1"/>
    </source>
</evidence>
<dbReference type="PANTHER" id="PTHR38075:SF1">
    <property type="entry name" value="DUF4139 DOMAIN-CONTAINING PROTEIN"/>
    <property type="match status" value="1"/>
</dbReference>
<keyword evidence="3" id="KW-1185">Reference proteome</keyword>
<gene>
    <name evidence="2" type="ORF">ACFP90_01880</name>
</gene>
<protein>
    <submittedName>
        <fullName evidence="2">Uncharacterized protein</fullName>
    </submittedName>
</protein>
<evidence type="ECO:0000256" key="1">
    <source>
        <dbReference type="SAM" id="SignalP"/>
    </source>
</evidence>
<comment type="caution">
    <text evidence="2">The sequence shown here is derived from an EMBL/GenBank/DDBJ whole genome shotgun (WGS) entry which is preliminary data.</text>
</comment>
<keyword evidence="1" id="KW-0732">Signal</keyword>
<feature type="signal peptide" evidence="1">
    <location>
        <begin position="1"/>
        <end position="22"/>
    </location>
</feature>
<sequence>MKSALPAVLSVASALALGSAQAADLRIYPSFSEVRQPVSSTTTTLSVNLPQDTWESILAGSLDLDGLAFTQAIQKQEPNWLATLEGKTVYLKRGDTTEPVTLVRARDLLVKDAQGRFFNARYEELQFDVLPP</sequence>
<proteinExistence type="predicted"/>